<dbReference type="InterPro" id="IPR037944">
    <property type="entry name" value="PRX5-like"/>
</dbReference>
<comment type="caution">
    <text evidence="8">The sequence shown here is derived from an EMBL/GenBank/DDBJ whole genome shotgun (WGS) entry which is preliminary data.</text>
</comment>
<feature type="active site" description="Cysteine sulfenic acid (-SOH) intermediate" evidence="5">
    <location>
        <position position="49"/>
    </location>
</feature>
<comment type="similarity">
    <text evidence="6">Belongs to the peroxiredoxin family. Prx5 subfamily.</text>
</comment>
<name>A0A8J3DTN3_9HYPH</name>
<dbReference type="GO" id="GO:0034599">
    <property type="term" value="P:cellular response to oxidative stress"/>
    <property type="evidence" value="ECO:0007669"/>
    <property type="project" value="InterPro"/>
</dbReference>
<dbReference type="Pfam" id="PF08534">
    <property type="entry name" value="Redoxin"/>
    <property type="match status" value="1"/>
</dbReference>
<evidence type="ECO:0000256" key="3">
    <source>
        <dbReference type="ARBA" id="ARBA00023002"/>
    </source>
</evidence>
<keyword evidence="2 6" id="KW-0049">Antioxidant</keyword>
<proteinExistence type="inferred from homology"/>
<evidence type="ECO:0000256" key="1">
    <source>
        <dbReference type="ARBA" id="ARBA00022559"/>
    </source>
</evidence>
<gene>
    <name evidence="8" type="ORF">GCM10016234_02800</name>
</gene>
<keyword evidence="1 6" id="KW-0575">Peroxidase</keyword>
<keyword evidence="3 6" id="KW-0560">Oxidoreductase</keyword>
<dbReference type="EMBL" id="BMZQ01000001">
    <property type="protein sequence ID" value="GHD05977.1"/>
    <property type="molecule type" value="Genomic_DNA"/>
</dbReference>
<evidence type="ECO:0000256" key="5">
    <source>
        <dbReference type="PIRSR" id="PIRSR637944-1"/>
    </source>
</evidence>
<comment type="catalytic activity">
    <reaction evidence="6">
        <text>a hydroperoxide + 2 glutathione = an alcohol + glutathione disulfide + H2O</text>
        <dbReference type="Rhea" id="RHEA:62632"/>
        <dbReference type="ChEBI" id="CHEBI:15377"/>
        <dbReference type="ChEBI" id="CHEBI:30879"/>
        <dbReference type="ChEBI" id="CHEBI:35924"/>
        <dbReference type="ChEBI" id="CHEBI:57925"/>
        <dbReference type="ChEBI" id="CHEBI:58297"/>
        <dbReference type="EC" id="1.11.1.27"/>
    </reaction>
</comment>
<organism evidence="8 9">
    <name type="scientific">Tianweitania populi</name>
    <dbReference type="NCBI Taxonomy" id="1607949"/>
    <lineage>
        <taxon>Bacteria</taxon>
        <taxon>Pseudomonadati</taxon>
        <taxon>Pseudomonadota</taxon>
        <taxon>Alphaproteobacteria</taxon>
        <taxon>Hyphomicrobiales</taxon>
        <taxon>Phyllobacteriaceae</taxon>
        <taxon>Tianweitania</taxon>
    </lineage>
</organism>
<sequence length="161" mass="16912">MTIAVGDSLPDVKLKVVGPEEMTEVSTSEFFWNKKVVLFGVPGAFTPTCSNNHLPGYLENADTILGKGIDTIAVIAVNDAFVMRAWARFTGGEGKITFLADGSGVFAKAAGLEQDMSAGGMGLRNKRFSMIIDSGKVTALNLEGSPGQAVDSGAARLLEQL</sequence>
<dbReference type="InterPro" id="IPR036249">
    <property type="entry name" value="Thioredoxin-like_sf"/>
</dbReference>
<reference evidence="8" key="2">
    <citation type="submission" date="2020-09" db="EMBL/GenBank/DDBJ databases">
        <authorList>
            <person name="Sun Q."/>
            <person name="Kim S."/>
        </authorList>
    </citation>
    <scope>NUCLEOTIDE SEQUENCE</scope>
    <source>
        <strain evidence="8">KCTC 42249</strain>
    </source>
</reference>
<evidence type="ECO:0000259" key="7">
    <source>
        <dbReference type="PROSITE" id="PS51352"/>
    </source>
</evidence>
<dbReference type="InterPro" id="IPR013740">
    <property type="entry name" value="Redoxin"/>
</dbReference>
<evidence type="ECO:0000256" key="6">
    <source>
        <dbReference type="RuleBase" id="RU366011"/>
    </source>
</evidence>
<dbReference type="Gene3D" id="3.40.30.10">
    <property type="entry name" value="Glutaredoxin"/>
    <property type="match status" value="1"/>
</dbReference>
<evidence type="ECO:0000256" key="2">
    <source>
        <dbReference type="ARBA" id="ARBA00022862"/>
    </source>
</evidence>
<dbReference type="AlphaFoldDB" id="A0A8J3DTN3"/>
<protein>
    <recommendedName>
        <fullName evidence="6">Glutathione-dependent peroxiredoxin</fullName>
        <ecNumber evidence="6">1.11.1.27</ecNumber>
    </recommendedName>
</protein>
<dbReference type="EC" id="1.11.1.27" evidence="6"/>
<dbReference type="RefSeq" id="WP_189501148.1">
    <property type="nucleotide sequence ID" value="NZ_BMZQ01000001.1"/>
</dbReference>
<dbReference type="GO" id="GO:0008379">
    <property type="term" value="F:thioredoxin peroxidase activity"/>
    <property type="evidence" value="ECO:0007669"/>
    <property type="project" value="InterPro"/>
</dbReference>
<dbReference type="GO" id="GO:0045454">
    <property type="term" value="P:cell redox homeostasis"/>
    <property type="evidence" value="ECO:0007669"/>
    <property type="project" value="TreeGrafter"/>
</dbReference>
<comment type="function">
    <text evidence="6">Thiol-specific peroxidase that catalyzes the reduction of hydrogen peroxide and organic hydroperoxides to water and alcohols, respectively. Plays a role in cell protection against oxidative stress by detoxifying peroxides.</text>
</comment>
<evidence type="ECO:0000313" key="9">
    <source>
        <dbReference type="Proteomes" id="UP000630142"/>
    </source>
</evidence>
<reference evidence="8" key="1">
    <citation type="journal article" date="2014" name="Int. J. Syst. Evol. Microbiol.">
        <title>Complete genome sequence of Corynebacterium casei LMG S-19264T (=DSM 44701T), isolated from a smear-ripened cheese.</title>
        <authorList>
            <consortium name="US DOE Joint Genome Institute (JGI-PGF)"/>
            <person name="Walter F."/>
            <person name="Albersmeier A."/>
            <person name="Kalinowski J."/>
            <person name="Ruckert C."/>
        </authorList>
    </citation>
    <scope>NUCLEOTIDE SEQUENCE</scope>
    <source>
        <strain evidence="8">KCTC 42249</strain>
    </source>
</reference>
<keyword evidence="4 6" id="KW-0676">Redox-active center</keyword>
<keyword evidence="9" id="KW-1185">Reference proteome</keyword>
<evidence type="ECO:0000313" key="8">
    <source>
        <dbReference type="EMBL" id="GHD05977.1"/>
    </source>
</evidence>
<dbReference type="PANTHER" id="PTHR10430">
    <property type="entry name" value="PEROXIREDOXIN"/>
    <property type="match status" value="1"/>
</dbReference>
<dbReference type="PROSITE" id="PS51352">
    <property type="entry name" value="THIOREDOXIN_2"/>
    <property type="match status" value="1"/>
</dbReference>
<feature type="domain" description="Thioredoxin" evidence="7">
    <location>
        <begin position="3"/>
        <end position="161"/>
    </location>
</feature>
<evidence type="ECO:0000256" key="4">
    <source>
        <dbReference type="ARBA" id="ARBA00023284"/>
    </source>
</evidence>
<dbReference type="Proteomes" id="UP000630142">
    <property type="component" value="Unassembled WGS sequence"/>
</dbReference>
<dbReference type="GO" id="GO:0005737">
    <property type="term" value="C:cytoplasm"/>
    <property type="evidence" value="ECO:0007669"/>
    <property type="project" value="TreeGrafter"/>
</dbReference>
<dbReference type="PANTHER" id="PTHR10430:SF16">
    <property type="entry name" value="PEROXIREDOXIN-5, MITOCHONDRIAL"/>
    <property type="match status" value="1"/>
</dbReference>
<dbReference type="InterPro" id="IPR013766">
    <property type="entry name" value="Thioredoxin_domain"/>
</dbReference>
<dbReference type="SUPFAM" id="SSF52833">
    <property type="entry name" value="Thioredoxin-like"/>
    <property type="match status" value="1"/>
</dbReference>
<dbReference type="CDD" id="cd03013">
    <property type="entry name" value="PRX5_like"/>
    <property type="match status" value="1"/>
</dbReference>
<dbReference type="FunFam" id="3.40.30.10:FF:000020">
    <property type="entry name" value="Peroxiredoxin"/>
    <property type="match status" value="1"/>
</dbReference>
<accession>A0A8J3DTN3</accession>
<dbReference type="GO" id="GO:0042744">
    <property type="term" value="P:hydrogen peroxide catabolic process"/>
    <property type="evidence" value="ECO:0007669"/>
    <property type="project" value="TreeGrafter"/>
</dbReference>